<feature type="non-terminal residue" evidence="1">
    <location>
        <position position="1"/>
    </location>
</feature>
<dbReference type="Proteomes" id="UP000789860">
    <property type="component" value="Unassembled WGS sequence"/>
</dbReference>
<sequence>VESDNQKLQEKLLSLVTLVLTIFNNEIMSKNSILTEKKLKNYQ</sequence>
<name>A0ACA9PPV8_9GLOM</name>
<dbReference type="EMBL" id="CAJVPM010047063">
    <property type="protein sequence ID" value="CAG8720021.1"/>
    <property type="molecule type" value="Genomic_DNA"/>
</dbReference>
<organism evidence="1 2">
    <name type="scientific">Scutellospora calospora</name>
    <dbReference type="NCBI Taxonomy" id="85575"/>
    <lineage>
        <taxon>Eukaryota</taxon>
        <taxon>Fungi</taxon>
        <taxon>Fungi incertae sedis</taxon>
        <taxon>Mucoromycota</taxon>
        <taxon>Glomeromycotina</taxon>
        <taxon>Glomeromycetes</taxon>
        <taxon>Diversisporales</taxon>
        <taxon>Gigasporaceae</taxon>
        <taxon>Scutellospora</taxon>
    </lineage>
</organism>
<reference evidence="1" key="1">
    <citation type="submission" date="2021-06" db="EMBL/GenBank/DDBJ databases">
        <authorList>
            <person name="Kallberg Y."/>
            <person name="Tangrot J."/>
            <person name="Rosling A."/>
        </authorList>
    </citation>
    <scope>NUCLEOTIDE SEQUENCE</scope>
    <source>
        <strain evidence="1">AU212A</strain>
    </source>
</reference>
<comment type="caution">
    <text evidence="1">The sequence shown here is derived from an EMBL/GenBank/DDBJ whole genome shotgun (WGS) entry which is preliminary data.</text>
</comment>
<evidence type="ECO:0000313" key="1">
    <source>
        <dbReference type="EMBL" id="CAG8720021.1"/>
    </source>
</evidence>
<protein>
    <submittedName>
        <fullName evidence="1">6785_t:CDS:1</fullName>
    </submittedName>
</protein>
<feature type="non-terminal residue" evidence="1">
    <location>
        <position position="43"/>
    </location>
</feature>
<accession>A0ACA9PPV8</accession>
<keyword evidence="2" id="KW-1185">Reference proteome</keyword>
<evidence type="ECO:0000313" key="2">
    <source>
        <dbReference type="Proteomes" id="UP000789860"/>
    </source>
</evidence>
<proteinExistence type="predicted"/>
<gene>
    <name evidence="1" type="ORF">SCALOS_LOCUS11217</name>
</gene>